<comment type="caution">
    <text evidence="7">The sequence shown here is derived from an EMBL/GenBank/DDBJ whole genome shotgun (WGS) entry which is preliminary data.</text>
</comment>
<comment type="similarity">
    <text evidence="1">Belongs to the oxygen-dependent FAD-linked oxidoreductase family.</text>
</comment>
<dbReference type="Gene3D" id="3.30.43.10">
    <property type="entry name" value="Uridine Diphospho-n-acetylenolpyruvylglucosamine Reductase, domain 2"/>
    <property type="match status" value="1"/>
</dbReference>
<sequence>MRYSSALLLGVSGLALGQTTEPTDFNVTNALYQYGVNVSAIPALSADIVQRSTAAACSAACGTLELLYGSKRLFSQGAAAYSNTTGAYWSGQQEEVDPACIFIPPAATDVSILVLLSRLTTCPFAVKSGGHAAFAGASNIPAGITVLLRDLDTVSLNKDKSVASIGPGLTAVEIYTALEPYGLAVIMARTSSIGVGGFTTGGGVSYYSNLAGWACDNVQSYEVVTPWGVIITASATKNTDIFWALRGGGNNFGIVTKFNMYTIESTELWGGELIYLQSEFPAVISAFIDVINSAEDDGHAQQWLAFVQSGGVPLASTEITYTKNESWPAIFSGYKSITAISDNTAPRSLVEYVEHIELSNPFGLRESYWPHSSLVDEEFANWVVDYWYSLTPTLTNGTSINPVIIFHGITTPMLNSMTKNGGNALGLNASNGPLFIMQAAFMWTDSADDNAVYQFAHDFWETVNAKSKEMGVYHDFIYMNYASLYQDVIASYGATNKARLQKIAASYDPQGVFQTLQPGYFKLDGAPYAYPF</sequence>
<protein>
    <recommendedName>
        <fullName evidence="6">FAD-binding PCMH-type domain-containing protein</fullName>
    </recommendedName>
</protein>
<dbReference type="InterPro" id="IPR016169">
    <property type="entry name" value="FAD-bd_PCMH_sub2"/>
</dbReference>
<evidence type="ECO:0000256" key="3">
    <source>
        <dbReference type="ARBA" id="ARBA00022827"/>
    </source>
</evidence>
<keyword evidence="2" id="KW-0285">Flavoprotein</keyword>
<proteinExistence type="inferred from homology"/>
<keyword evidence="5" id="KW-0732">Signal</keyword>
<dbReference type="PANTHER" id="PTHR42973">
    <property type="entry name" value="BINDING OXIDOREDUCTASE, PUTATIVE (AFU_ORTHOLOGUE AFUA_1G17690)-RELATED"/>
    <property type="match status" value="1"/>
</dbReference>
<evidence type="ECO:0000256" key="5">
    <source>
        <dbReference type="SAM" id="SignalP"/>
    </source>
</evidence>
<dbReference type="Pfam" id="PF01565">
    <property type="entry name" value="FAD_binding_4"/>
    <property type="match status" value="1"/>
</dbReference>
<feature type="signal peptide" evidence="5">
    <location>
        <begin position="1"/>
        <end position="17"/>
    </location>
</feature>
<evidence type="ECO:0000313" key="7">
    <source>
        <dbReference type="EMBL" id="KAL2809169.1"/>
    </source>
</evidence>
<dbReference type="InterPro" id="IPR016166">
    <property type="entry name" value="FAD-bd_PCMH"/>
</dbReference>
<name>A0ABR4H135_9EURO</name>
<keyword evidence="3" id="KW-0274">FAD</keyword>
<evidence type="ECO:0000256" key="4">
    <source>
        <dbReference type="ARBA" id="ARBA00023002"/>
    </source>
</evidence>
<dbReference type="SUPFAM" id="SSF56176">
    <property type="entry name" value="FAD-binding/transporter-associated domain-like"/>
    <property type="match status" value="1"/>
</dbReference>
<dbReference type="InterPro" id="IPR036318">
    <property type="entry name" value="FAD-bd_PCMH-like_sf"/>
</dbReference>
<reference evidence="7 8" key="1">
    <citation type="submission" date="2024-07" db="EMBL/GenBank/DDBJ databases">
        <title>Section-level genome sequencing and comparative genomics of Aspergillus sections Usti and Cavernicolus.</title>
        <authorList>
            <consortium name="Lawrence Berkeley National Laboratory"/>
            <person name="Nybo J.L."/>
            <person name="Vesth T.C."/>
            <person name="Theobald S."/>
            <person name="Frisvad J.C."/>
            <person name="Larsen T.O."/>
            <person name="Kjaerboelling I."/>
            <person name="Rothschild-Mancinelli K."/>
            <person name="Lyhne E.K."/>
            <person name="Kogle M.E."/>
            <person name="Barry K."/>
            <person name="Clum A."/>
            <person name="Na H."/>
            <person name="Ledsgaard L."/>
            <person name="Lin J."/>
            <person name="Lipzen A."/>
            <person name="Kuo A."/>
            <person name="Riley R."/>
            <person name="Mondo S."/>
            <person name="Labutti K."/>
            <person name="Haridas S."/>
            <person name="Pangalinan J."/>
            <person name="Salamov A.A."/>
            <person name="Simmons B.A."/>
            <person name="Magnuson J.K."/>
            <person name="Chen J."/>
            <person name="Drula E."/>
            <person name="Henrissat B."/>
            <person name="Wiebenga A."/>
            <person name="Lubbers R.J."/>
            <person name="Gomes A.C."/>
            <person name="Makela M.R."/>
            <person name="Stajich J."/>
            <person name="Grigoriev I.V."/>
            <person name="Mortensen U.H."/>
            <person name="De Vries R.P."/>
            <person name="Baker S.E."/>
            <person name="Andersen M.R."/>
        </authorList>
    </citation>
    <scope>NUCLEOTIDE SEQUENCE [LARGE SCALE GENOMIC DNA]</scope>
    <source>
        <strain evidence="7 8">CBS 588.65</strain>
    </source>
</reference>
<keyword evidence="4" id="KW-0560">Oxidoreductase</keyword>
<evidence type="ECO:0000313" key="8">
    <source>
        <dbReference type="Proteomes" id="UP001610334"/>
    </source>
</evidence>
<dbReference type="InterPro" id="IPR016167">
    <property type="entry name" value="FAD-bd_PCMH_sub1"/>
</dbReference>
<accession>A0ABR4H135</accession>
<dbReference type="InterPro" id="IPR050416">
    <property type="entry name" value="FAD-linked_Oxidoreductase"/>
</dbReference>
<keyword evidence="8" id="KW-1185">Reference proteome</keyword>
<evidence type="ECO:0000256" key="1">
    <source>
        <dbReference type="ARBA" id="ARBA00005466"/>
    </source>
</evidence>
<dbReference type="Gene3D" id="3.40.462.20">
    <property type="match status" value="1"/>
</dbReference>
<dbReference type="PANTHER" id="PTHR42973:SF34">
    <property type="entry name" value="FAD BINDING DOMAIN PROTEIN (AFU_ORTHOLOGUE AFUA_3G02770)"/>
    <property type="match status" value="1"/>
</dbReference>
<evidence type="ECO:0000259" key="6">
    <source>
        <dbReference type="PROSITE" id="PS51387"/>
    </source>
</evidence>
<dbReference type="Gene3D" id="3.30.465.10">
    <property type="match status" value="1"/>
</dbReference>
<dbReference type="InterPro" id="IPR006094">
    <property type="entry name" value="Oxid_FAD_bind_N"/>
</dbReference>
<dbReference type="Proteomes" id="UP001610334">
    <property type="component" value="Unassembled WGS sequence"/>
</dbReference>
<gene>
    <name evidence="7" type="ORF">BJX63DRAFT_406742</name>
</gene>
<organism evidence="7 8">
    <name type="scientific">Aspergillus granulosus</name>
    <dbReference type="NCBI Taxonomy" id="176169"/>
    <lineage>
        <taxon>Eukaryota</taxon>
        <taxon>Fungi</taxon>
        <taxon>Dikarya</taxon>
        <taxon>Ascomycota</taxon>
        <taxon>Pezizomycotina</taxon>
        <taxon>Eurotiomycetes</taxon>
        <taxon>Eurotiomycetidae</taxon>
        <taxon>Eurotiales</taxon>
        <taxon>Aspergillaceae</taxon>
        <taxon>Aspergillus</taxon>
        <taxon>Aspergillus subgen. Nidulantes</taxon>
    </lineage>
</organism>
<feature type="chain" id="PRO_5046303182" description="FAD-binding PCMH-type domain-containing protein" evidence="5">
    <location>
        <begin position="18"/>
        <end position="532"/>
    </location>
</feature>
<evidence type="ECO:0000256" key="2">
    <source>
        <dbReference type="ARBA" id="ARBA00022630"/>
    </source>
</evidence>
<feature type="domain" description="FAD-binding PCMH-type" evidence="6">
    <location>
        <begin position="94"/>
        <end position="265"/>
    </location>
</feature>
<dbReference type="PROSITE" id="PS51387">
    <property type="entry name" value="FAD_PCMH"/>
    <property type="match status" value="1"/>
</dbReference>
<dbReference type="EMBL" id="JBFXLT010000095">
    <property type="protein sequence ID" value="KAL2809169.1"/>
    <property type="molecule type" value="Genomic_DNA"/>
</dbReference>